<dbReference type="FunFam" id="3.40.50.300:FF:000050">
    <property type="entry name" value="DNA repair protein RadA"/>
    <property type="match status" value="1"/>
</dbReference>
<dbReference type="Pfam" id="PF18073">
    <property type="entry name" value="Zn_ribbon_LapB"/>
    <property type="match status" value="1"/>
</dbReference>
<dbReference type="Proteomes" id="UP000075430">
    <property type="component" value="Unassembled WGS sequence"/>
</dbReference>
<dbReference type="GO" id="GO:0005524">
    <property type="term" value="F:ATP binding"/>
    <property type="evidence" value="ECO:0007669"/>
    <property type="project" value="UniProtKB-UniRule"/>
</dbReference>
<dbReference type="GO" id="GO:0000725">
    <property type="term" value="P:recombinational repair"/>
    <property type="evidence" value="ECO:0007669"/>
    <property type="project" value="UniProtKB-UniRule"/>
</dbReference>
<reference evidence="16" key="1">
    <citation type="submission" date="2016-02" db="EMBL/GenBank/DDBJ databases">
        <authorList>
            <person name="Dunlap C."/>
        </authorList>
    </citation>
    <scope>NUCLEOTIDE SEQUENCE [LARGE SCALE GENOMIC DNA]</scope>
    <source>
        <strain evidence="16">NRRL B-41092</strain>
    </source>
</reference>
<keyword evidence="8 11" id="KW-0346">Stress response</keyword>
<dbReference type="Pfam" id="PF13541">
    <property type="entry name" value="ChlI"/>
    <property type="match status" value="1"/>
</dbReference>
<dbReference type="FunFam" id="3.30.230.10:FF:000031">
    <property type="entry name" value="DNA repair protein RadA"/>
    <property type="match status" value="1"/>
</dbReference>
<dbReference type="PROSITE" id="PS50162">
    <property type="entry name" value="RECA_2"/>
    <property type="match status" value="1"/>
</dbReference>
<dbReference type="InterPro" id="IPR027417">
    <property type="entry name" value="P-loop_NTPase"/>
</dbReference>
<dbReference type="OrthoDB" id="9803906at2"/>
<dbReference type="GO" id="GO:0003684">
    <property type="term" value="F:damaged DNA binding"/>
    <property type="evidence" value="ECO:0007669"/>
    <property type="project" value="InterPro"/>
</dbReference>
<comment type="caution">
    <text evidence="15">The sequence shown here is derived from an EMBL/GenBank/DDBJ whole genome shotgun (WGS) entry which is preliminary data.</text>
</comment>
<feature type="binding site" evidence="11">
    <location>
        <begin position="98"/>
        <end position="105"/>
    </location>
    <ligand>
        <name>ATP</name>
        <dbReference type="ChEBI" id="CHEBI:30616"/>
    </ligand>
</feature>
<keyword evidence="5" id="KW-0378">Hydrolase</keyword>
<dbReference type="EMBL" id="LSBA01000007">
    <property type="protein sequence ID" value="KXZ21185.1"/>
    <property type="molecule type" value="Genomic_DNA"/>
</dbReference>
<dbReference type="Gene3D" id="3.40.50.300">
    <property type="entry name" value="P-loop containing nucleotide triphosphate hydrolases"/>
    <property type="match status" value="1"/>
</dbReference>
<evidence type="ECO:0000256" key="13">
    <source>
        <dbReference type="RuleBase" id="RU003555"/>
    </source>
</evidence>
<keyword evidence="10 11" id="KW-0234">DNA repair</keyword>
<proteinExistence type="inferred from homology"/>
<dbReference type="InterPro" id="IPR020588">
    <property type="entry name" value="RecA_ATP-bd"/>
</dbReference>
<evidence type="ECO:0000256" key="8">
    <source>
        <dbReference type="ARBA" id="ARBA00023016"/>
    </source>
</evidence>
<dbReference type="AlphaFoldDB" id="A0A150F9X4"/>
<evidence type="ECO:0000256" key="7">
    <source>
        <dbReference type="ARBA" id="ARBA00022840"/>
    </source>
</evidence>
<dbReference type="PRINTS" id="PR01874">
    <property type="entry name" value="DNAREPAIRADA"/>
</dbReference>
<dbReference type="SUPFAM" id="SSF54211">
    <property type="entry name" value="Ribosomal protein S5 domain 2-like"/>
    <property type="match status" value="1"/>
</dbReference>
<dbReference type="NCBIfam" id="TIGR00416">
    <property type="entry name" value="sms"/>
    <property type="match status" value="1"/>
</dbReference>
<protein>
    <recommendedName>
        <fullName evidence="11 12">DNA repair protein RadA</fullName>
    </recommendedName>
</protein>
<dbReference type="RefSeq" id="WP_061521307.1">
    <property type="nucleotide sequence ID" value="NZ_JAJJBV010000030.1"/>
</dbReference>
<evidence type="ECO:0000313" key="16">
    <source>
        <dbReference type="Proteomes" id="UP000075430"/>
    </source>
</evidence>
<accession>A0A150F9X4</accession>
<evidence type="ECO:0000256" key="11">
    <source>
        <dbReference type="HAMAP-Rule" id="MF_01498"/>
    </source>
</evidence>
<dbReference type="SMART" id="SM00382">
    <property type="entry name" value="AAA"/>
    <property type="match status" value="1"/>
</dbReference>
<dbReference type="STRING" id="1793963.AXI58_13605"/>
<dbReference type="GO" id="GO:0005829">
    <property type="term" value="C:cytosol"/>
    <property type="evidence" value="ECO:0007669"/>
    <property type="project" value="TreeGrafter"/>
</dbReference>
<evidence type="ECO:0000256" key="9">
    <source>
        <dbReference type="ARBA" id="ARBA00023125"/>
    </source>
</evidence>
<comment type="function">
    <text evidence="13">DNA-dependent ATPase involved in processing of recombination intermediates, plays a role in repairing DNA breaks. Stimulates the branch migration of RecA-mediated strand transfer reactions, allowing the 3' invading strand to extend heteroduplex DNA faster. Binds ssDNA in the presence of ADP but not other nucleotides, has ATPase activity that is stimulated by ssDNA and various branched DNA structures, but inhibited by SSB. Does not have RecA's homology-searching function.</text>
</comment>
<evidence type="ECO:0000256" key="12">
    <source>
        <dbReference type="NCBIfam" id="TIGR00416"/>
    </source>
</evidence>
<comment type="function">
    <text evidence="11">Plays a role in repairing double-strand DNA breaks, probably involving stabilizing or processing branched DNA or blocked replication forks.</text>
</comment>
<dbReference type="Gene3D" id="3.30.230.10">
    <property type="match status" value="1"/>
</dbReference>
<evidence type="ECO:0000256" key="1">
    <source>
        <dbReference type="ARBA" id="ARBA00022723"/>
    </source>
</evidence>
<comment type="similarity">
    <text evidence="11 13">Belongs to the RecA family. RadA subfamily.</text>
</comment>
<keyword evidence="9 11" id="KW-0238">DNA-binding</keyword>
<dbReference type="PANTHER" id="PTHR32472:SF10">
    <property type="entry name" value="DNA REPAIR PROTEIN RADA-LIKE PROTEIN"/>
    <property type="match status" value="1"/>
</dbReference>
<keyword evidence="2 11" id="KW-0547">Nucleotide-binding</keyword>
<keyword evidence="1 11" id="KW-0479">Metal-binding</keyword>
<feature type="domain" description="RecA family profile 1" evidence="14">
    <location>
        <begin position="69"/>
        <end position="218"/>
    </location>
</feature>
<sequence length="459" mass="49508">MAKSKTKFICHSCGYESAKWMGKCPGCGAWNTMVEETIKKAPANRRAAFSHSVQTVQKPSPITSIETSEEPRVQTKLGEFNRVLGGGVVKGSLVLIGGDPGIGKSTLLLQVSAQLADTAGSVLYISGEESVKQTKLRADRLGINSQLLHVLSETDMEYISSAIQEMKPAFVVVDSIQTVYQSDITSAPGSVSQVRECTAELMKIAKTNSIPIFIVGHVTKEGSIAGPRLLEHMVDTVLYFEGERHHTFRILRAVKNRFGSTNEMGIFEMREEGLTEVLNPSEIFLEERSAGASGSSIVASMEGTRPILVEIQALISPTSFGNPRRMATGIDHNRVSLLMAVLEKRVGLLLQNQDAYLKVAGGVKLDEPAIDLAVAVSIASSFRDTPPNPADCFIGEVGLTGEVRRVSRIEQRVKEAAKLGFKRMVIPEANVDGWTKPKGIEVVGVANVAEALRTSLGGS</sequence>
<evidence type="ECO:0000256" key="5">
    <source>
        <dbReference type="ARBA" id="ARBA00022801"/>
    </source>
</evidence>
<dbReference type="Pfam" id="PF13481">
    <property type="entry name" value="AAA_25"/>
    <property type="match status" value="1"/>
</dbReference>
<gene>
    <name evidence="11" type="primary">radA</name>
    <name evidence="15" type="ORF">AXI58_13605</name>
</gene>
<evidence type="ECO:0000256" key="6">
    <source>
        <dbReference type="ARBA" id="ARBA00022833"/>
    </source>
</evidence>
<evidence type="ECO:0000259" key="14">
    <source>
        <dbReference type="PROSITE" id="PS50162"/>
    </source>
</evidence>
<dbReference type="InterPro" id="IPR041166">
    <property type="entry name" value="Rubredoxin_2"/>
</dbReference>
<dbReference type="PANTHER" id="PTHR32472">
    <property type="entry name" value="DNA REPAIR PROTEIN RADA"/>
    <property type="match status" value="1"/>
</dbReference>
<dbReference type="InterPro" id="IPR020568">
    <property type="entry name" value="Ribosomal_Su5_D2-typ_SF"/>
</dbReference>
<feature type="region of interest" description="Lon-protease-like" evidence="11">
    <location>
        <begin position="354"/>
        <end position="459"/>
    </location>
</feature>
<evidence type="ECO:0000256" key="10">
    <source>
        <dbReference type="ARBA" id="ARBA00023204"/>
    </source>
</evidence>
<dbReference type="CDD" id="cd01121">
    <property type="entry name" value="RadA_SMS_N"/>
    <property type="match status" value="1"/>
</dbReference>
<name>A0A150F9X4_9BACI</name>
<keyword evidence="6 13" id="KW-0862">Zinc</keyword>
<dbReference type="SUPFAM" id="SSF52540">
    <property type="entry name" value="P-loop containing nucleoside triphosphate hydrolases"/>
    <property type="match status" value="1"/>
</dbReference>
<keyword evidence="7 11" id="KW-0067">ATP-binding</keyword>
<evidence type="ECO:0000256" key="2">
    <source>
        <dbReference type="ARBA" id="ARBA00022741"/>
    </source>
</evidence>
<dbReference type="GO" id="GO:0016787">
    <property type="term" value="F:hydrolase activity"/>
    <property type="evidence" value="ECO:0007669"/>
    <property type="project" value="UniProtKB-KW"/>
</dbReference>
<keyword evidence="4 13" id="KW-0863">Zinc-finger</keyword>
<evidence type="ECO:0000256" key="4">
    <source>
        <dbReference type="ARBA" id="ARBA00022771"/>
    </source>
</evidence>
<feature type="short sequence motif" description="RadA KNRFG motif" evidence="11">
    <location>
        <begin position="255"/>
        <end position="259"/>
    </location>
</feature>
<dbReference type="GO" id="GO:0008270">
    <property type="term" value="F:zinc ion binding"/>
    <property type="evidence" value="ECO:0007669"/>
    <property type="project" value="UniProtKB-KW"/>
</dbReference>
<dbReference type="InterPro" id="IPR014721">
    <property type="entry name" value="Ribsml_uS5_D2-typ_fold_subgr"/>
</dbReference>
<dbReference type="InterPro" id="IPR004504">
    <property type="entry name" value="DNA_repair_RadA"/>
</dbReference>
<dbReference type="HAMAP" id="MF_01498">
    <property type="entry name" value="RadA_bact"/>
    <property type="match status" value="1"/>
</dbReference>
<dbReference type="GO" id="GO:0140664">
    <property type="term" value="F:ATP-dependent DNA damage sensor activity"/>
    <property type="evidence" value="ECO:0007669"/>
    <property type="project" value="InterPro"/>
</dbReference>
<organism evidence="15 16">
    <name type="scientific">Bacillus nakamurai</name>
    <dbReference type="NCBI Taxonomy" id="1793963"/>
    <lineage>
        <taxon>Bacteria</taxon>
        <taxon>Bacillati</taxon>
        <taxon>Bacillota</taxon>
        <taxon>Bacilli</taxon>
        <taxon>Bacillales</taxon>
        <taxon>Bacillaceae</taxon>
        <taxon>Bacillus</taxon>
    </lineage>
</organism>
<keyword evidence="3 11" id="KW-0227">DNA damage</keyword>
<keyword evidence="16" id="KW-1185">Reference proteome</keyword>
<dbReference type="InterPro" id="IPR003593">
    <property type="entry name" value="AAA+_ATPase"/>
</dbReference>
<evidence type="ECO:0000256" key="3">
    <source>
        <dbReference type="ARBA" id="ARBA00022763"/>
    </source>
</evidence>
<evidence type="ECO:0000313" key="15">
    <source>
        <dbReference type="EMBL" id="KXZ21185.1"/>
    </source>
</evidence>
<comment type="domain">
    <text evidence="11">The middle region has homology to RecA with ATPase motifs including the RadA KNRFG motif, while the C-terminus is homologous to Lon protease.</text>
</comment>